<dbReference type="STRING" id="659014.SAMN04487996_103262"/>
<dbReference type="SUPFAM" id="SSF89562">
    <property type="entry name" value="RraA-like"/>
    <property type="match status" value="1"/>
</dbReference>
<feature type="binding site" evidence="1">
    <location>
        <position position="178"/>
    </location>
    <ligand>
        <name>Mg(2+)</name>
        <dbReference type="ChEBI" id="CHEBI:18420"/>
    </ligand>
</feature>
<organism evidence="2 3">
    <name type="scientific">Dyadobacter soli</name>
    <dbReference type="NCBI Taxonomy" id="659014"/>
    <lineage>
        <taxon>Bacteria</taxon>
        <taxon>Pseudomonadati</taxon>
        <taxon>Bacteroidota</taxon>
        <taxon>Cytophagia</taxon>
        <taxon>Cytophagales</taxon>
        <taxon>Spirosomataceae</taxon>
        <taxon>Dyadobacter</taxon>
    </lineage>
</organism>
<dbReference type="RefSeq" id="WP_090147516.1">
    <property type="nucleotide sequence ID" value="NZ_FNAN01000003.1"/>
</dbReference>
<name>A0A1G6ZWX6_9BACT</name>
<keyword evidence="1" id="KW-0479">Metal-binding</keyword>
<dbReference type="OrthoDB" id="108647at2"/>
<feature type="binding site" evidence="1">
    <location>
        <position position="177"/>
    </location>
    <ligand>
        <name>substrate</name>
    </ligand>
</feature>
<gene>
    <name evidence="2" type="ORF">SAMN04487996_103262</name>
</gene>
<dbReference type="InterPro" id="IPR005493">
    <property type="entry name" value="RraA/RraA-like"/>
</dbReference>
<keyword evidence="3" id="KW-1185">Reference proteome</keyword>
<dbReference type="Gene3D" id="3.50.30.40">
    <property type="entry name" value="Ribonuclease E inhibitor RraA/RraA-like"/>
    <property type="match status" value="1"/>
</dbReference>
<feature type="binding site" evidence="1">
    <location>
        <begin position="155"/>
        <end position="158"/>
    </location>
    <ligand>
        <name>substrate</name>
    </ligand>
</feature>
<dbReference type="InterPro" id="IPR036704">
    <property type="entry name" value="RraA/RraA-like_sf"/>
</dbReference>
<dbReference type="AlphaFoldDB" id="A0A1G6ZWX6"/>
<evidence type="ECO:0000313" key="3">
    <source>
        <dbReference type="Proteomes" id="UP000198748"/>
    </source>
</evidence>
<dbReference type="Pfam" id="PF03737">
    <property type="entry name" value="RraA-like"/>
    <property type="match status" value="1"/>
</dbReference>
<comment type="cofactor">
    <cofactor evidence="1">
        <name>Mg(2+)</name>
        <dbReference type="ChEBI" id="CHEBI:18420"/>
    </cofactor>
</comment>
<sequence length="310" mass="34660">MKLPILSLTTILTLTFGGMQTAKAQTIPKEELIFLTSEWKGERFPDGRPKISDDLVRRAKEINIEEAWVVLKNDGYNCQFEGNWKIVHDDVVIAGRALTAQFMPSRPDIEKNIKDRGTKQGRIGNTNSWPIDMLSKGDVYVADGMGKIVEGTLIGDNLANSIFAKTGNGVVFDASVRDLDGLSKIPGFNAFVRDFDPSYLKDAVVTGINTPIRIGRAVVLPGDLVLAKKEGVIFIPAHMVEKVVQTAEFIALRDKFGIQMLKAGKYTPGQIDSQWTDALKNDFLKWLDNNPNEIPMKRSELDEYMKKRTW</sequence>
<evidence type="ECO:0000256" key="1">
    <source>
        <dbReference type="PIRSR" id="PIRSR605493-1"/>
    </source>
</evidence>
<evidence type="ECO:0000313" key="2">
    <source>
        <dbReference type="EMBL" id="SDE07030.1"/>
    </source>
</evidence>
<accession>A0A1G6ZWX6</accession>
<dbReference type="EMBL" id="FNAN01000003">
    <property type="protein sequence ID" value="SDE07030.1"/>
    <property type="molecule type" value="Genomic_DNA"/>
</dbReference>
<dbReference type="Proteomes" id="UP000198748">
    <property type="component" value="Unassembled WGS sequence"/>
</dbReference>
<keyword evidence="1" id="KW-0460">Magnesium</keyword>
<reference evidence="3" key="1">
    <citation type="submission" date="2016-10" db="EMBL/GenBank/DDBJ databases">
        <authorList>
            <person name="Varghese N."/>
            <person name="Submissions S."/>
        </authorList>
    </citation>
    <scope>NUCLEOTIDE SEQUENCE [LARGE SCALE GENOMIC DNA]</scope>
    <source>
        <strain evidence="3">DSM 25329</strain>
    </source>
</reference>
<dbReference type="GO" id="GO:0046872">
    <property type="term" value="F:metal ion binding"/>
    <property type="evidence" value="ECO:0007669"/>
    <property type="project" value="UniProtKB-KW"/>
</dbReference>
<protein>
    <submittedName>
        <fullName evidence="2">Regulator of RNase E activity RraA</fullName>
    </submittedName>
</protein>
<proteinExistence type="predicted"/>